<evidence type="ECO:0000313" key="5">
    <source>
        <dbReference type="Proteomes" id="UP000628463"/>
    </source>
</evidence>
<dbReference type="RefSeq" id="WP_186837279.1">
    <property type="nucleotide sequence ID" value="NZ_JACOPD010000009.1"/>
</dbReference>
<name>A0ABR7G2E3_9FIRM</name>
<feature type="domain" description="Glycosyltransferase 2-like" evidence="3">
    <location>
        <begin position="9"/>
        <end position="140"/>
    </location>
</feature>
<organism evidence="4 5">
    <name type="scientific">Lachnospira hominis</name>
    <name type="common">ex Liu et al. 2021</name>
    <dbReference type="NCBI Taxonomy" id="2763051"/>
    <lineage>
        <taxon>Bacteria</taxon>
        <taxon>Bacillati</taxon>
        <taxon>Bacillota</taxon>
        <taxon>Clostridia</taxon>
        <taxon>Lachnospirales</taxon>
        <taxon>Lachnospiraceae</taxon>
        <taxon>Lachnospira</taxon>
    </lineage>
</organism>
<evidence type="ECO:0000256" key="1">
    <source>
        <dbReference type="ARBA" id="ARBA00022676"/>
    </source>
</evidence>
<gene>
    <name evidence="4" type="ORF">H8S01_11685</name>
</gene>
<proteinExistence type="predicted"/>
<keyword evidence="5" id="KW-1185">Reference proteome</keyword>
<dbReference type="InterPro" id="IPR029063">
    <property type="entry name" value="SAM-dependent_MTases_sf"/>
</dbReference>
<dbReference type="PANTHER" id="PTHR22916:SF51">
    <property type="entry name" value="GLYCOSYLTRANSFERASE EPSH-RELATED"/>
    <property type="match status" value="1"/>
</dbReference>
<evidence type="ECO:0000313" key="4">
    <source>
        <dbReference type="EMBL" id="MBC5681613.1"/>
    </source>
</evidence>
<dbReference type="InterPro" id="IPR029044">
    <property type="entry name" value="Nucleotide-diphossugar_trans"/>
</dbReference>
<dbReference type="Proteomes" id="UP000628463">
    <property type="component" value="Unassembled WGS sequence"/>
</dbReference>
<dbReference type="CDD" id="cd00761">
    <property type="entry name" value="Glyco_tranf_GTA_type"/>
    <property type="match status" value="1"/>
</dbReference>
<keyword evidence="1" id="KW-0328">Glycosyltransferase</keyword>
<evidence type="ECO:0000259" key="3">
    <source>
        <dbReference type="Pfam" id="PF00535"/>
    </source>
</evidence>
<accession>A0ABR7G2E3</accession>
<dbReference type="Pfam" id="PF00535">
    <property type="entry name" value="Glycos_transf_2"/>
    <property type="match status" value="1"/>
</dbReference>
<comment type="caution">
    <text evidence="4">The sequence shown here is derived from an EMBL/GenBank/DDBJ whole genome shotgun (WGS) entry which is preliminary data.</text>
</comment>
<dbReference type="PANTHER" id="PTHR22916">
    <property type="entry name" value="GLYCOSYLTRANSFERASE"/>
    <property type="match status" value="1"/>
</dbReference>
<dbReference type="SUPFAM" id="SSF53335">
    <property type="entry name" value="S-adenosyl-L-methionine-dependent methyltransferases"/>
    <property type="match status" value="1"/>
</dbReference>
<evidence type="ECO:0000256" key="2">
    <source>
        <dbReference type="ARBA" id="ARBA00022679"/>
    </source>
</evidence>
<reference evidence="4 5" key="1">
    <citation type="submission" date="2020-08" db="EMBL/GenBank/DDBJ databases">
        <title>Genome public.</title>
        <authorList>
            <person name="Liu C."/>
            <person name="Sun Q."/>
        </authorList>
    </citation>
    <scope>NUCLEOTIDE SEQUENCE [LARGE SCALE GENOMIC DNA]</scope>
    <source>
        <strain evidence="4 5">NSJ-43</strain>
    </source>
</reference>
<dbReference type="EMBL" id="JACOPD010000009">
    <property type="protein sequence ID" value="MBC5681613.1"/>
    <property type="molecule type" value="Genomic_DNA"/>
</dbReference>
<dbReference type="SUPFAM" id="SSF53448">
    <property type="entry name" value="Nucleotide-diphospho-sugar transferases"/>
    <property type="match status" value="1"/>
</dbReference>
<dbReference type="InterPro" id="IPR001173">
    <property type="entry name" value="Glyco_trans_2-like"/>
</dbReference>
<dbReference type="Gene3D" id="3.90.550.10">
    <property type="entry name" value="Spore Coat Polysaccharide Biosynthesis Protein SpsA, Chain A"/>
    <property type="match status" value="1"/>
</dbReference>
<protein>
    <submittedName>
        <fullName evidence="4">Glycosyltransferase</fullName>
    </submittedName>
</protein>
<dbReference type="Gene3D" id="3.40.50.720">
    <property type="entry name" value="NAD(P)-binding Rossmann-like Domain"/>
    <property type="match status" value="1"/>
</dbReference>
<keyword evidence="2" id="KW-0808">Transferase</keyword>
<sequence length="440" mass="51409">MQDRKPLVSVIMPSLNVVKYIDECIQSVLNQSLKEIEIICVDAGSTDGTYERLKEYETNDSRVRVILSDKRSYGYQVNLGIKESNAKYIGIVETDDYVDENMFDILYNRAEDNNLDFVKADFTFLYDFDGYYLYKPAKLFDENTNKFYNKVIQPLDCTYLYFHDFNVWKGIYNREFLIENDVMFNESAGASFQDIGFQQLLLYYAKRCMYIPEKLYYYRFGHMTNSSVSPKILQFVKQEFEHLLDNKLNGMTGRKIELIYQKMGLDLWSQYNVLIDLNGSGVKKEDVDQCYQWIKQKLFIALNNGIVKSIDMNQTTWKQITFLLDDKEAYTDKYLAMIQAKTDRIKSKLGKINVIWGCGVYGMEALNFCKKYGYDCIALIDNNSKLWGRKISGIEVKAPVDIINKKLDVKYVVANKLHSEEIEMQLKKNGVPDKSIVIWK</sequence>